<dbReference type="Proteomes" id="UP000722989">
    <property type="component" value="Unassembled WGS sequence"/>
</dbReference>
<evidence type="ECO:0000256" key="3">
    <source>
        <dbReference type="ARBA" id="ARBA00023163"/>
    </source>
</evidence>
<dbReference type="InterPro" id="IPR046335">
    <property type="entry name" value="LacI/GalR-like_sensor"/>
</dbReference>
<dbReference type="Pfam" id="PF00356">
    <property type="entry name" value="LacI"/>
    <property type="match status" value="1"/>
</dbReference>
<proteinExistence type="predicted"/>
<dbReference type="RefSeq" id="WP_167925612.1">
    <property type="nucleotide sequence ID" value="NZ_JAATVY010000007.1"/>
</dbReference>
<dbReference type="PROSITE" id="PS00356">
    <property type="entry name" value="HTH_LACI_1"/>
    <property type="match status" value="1"/>
</dbReference>
<evidence type="ECO:0000256" key="2">
    <source>
        <dbReference type="ARBA" id="ARBA00023125"/>
    </source>
</evidence>
<dbReference type="SUPFAM" id="SSF47413">
    <property type="entry name" value="lambda repressor-like DNA-binding domains"/>
    <property type="match status" value="1"/>
</dbReference>
<keyword evidence="3" id="KW-0804">Transcription</keyword>
<evidence type="ECO:0000313" key="5">
    <source>
        <dbReference type="EMBL" id="NJC70725.1"/>
    </source>
</evidence>
<dbReference type="Gene3D" id="3.40.50.2300">
    <property type="match status" value="2"/>
</dbReference>
<dbReference type="PROSITE" id="PS50932">
    <property type="entry name" value="HTH_LACI_2"/>
    <property type="match status" value="1"/>
</dbReference>
<keyword evidence="2" id="KW-0238">DNA-binding</keyword>
<dbReference type="SMART" id="SM00354">
    <property type="entry name" value="HTH_LACI"/>
    <property type="match status" value="1"/>
</dbReference>
<dbReference type="InterPro" id="IPR028082">
    <property type="entry name" value="Peripla_BP_I"/>
</dbReference>
<dbReference type="PANTHER" id="PTHR30146:SF109">
    <property type="entry name" value="HTH-TYPE TRANSCRIPTIONAL REGULATOR GALS"/>
    <property type="match status" value="1"/>
</dbReference>
<dbReference type="CDD" id="cd06267">
    <property type="entry name" value="PBP1_LacI_sugar_binding-like"/>
    <property type="match status" value="1"/>
</dbReference>
<organism evidence="5 6">
    <name type="scientific">Planosporangium thailandense</name>
    <dbReference type="NCBI Taxonomy" id="765197"/>
    <lineage>
        <taxon>Bacteria</taxon>
        <taxon>Bacillati</taxon>
        <taxon>Actinomycetota</taxon>
        <taxon>Actinomycetes</taxon>
        <taxon>Micromonosporales</taxon>
        <taxon>Micromonosporaceae</taxon>
        <taxon>Planosporangium</taxon>
    </lineage>
</organism>
<evidence type="ECO:0000259" key="4">
    <source>
        <dbReference type="PROSITE" id="PS50932"/>
    </source>
</evidence>
<comment type="caution">
    <text evidence="5">The sequence shown here is derived from an EMBL/GenBank/DDBJ whole genome shotgun (WGS) entry which is preliminary data.</text>
</comment>
<dbReference type="CDD" id="cd01392">
    <property type="entry name" value="HTH_LacI"/>
    <property type="match status" value="1"/>
</dbReference>
<dbReference type="Pfam" id="PF13377">
    <property type="entry name" value="Peripla_BP_3"/>
    <property type="match status" value="1"/>
</dbReference>
<reference evidence="5 6" key="1">
    <citation type="submission" date="2020-03" db="EMBL/GenBank/DDBJ databases">
        <title>WGS of the type strain of Planosporangium spp.</title>
        <authorList>
            <person name="Thawai C."/>
        </authorList>
    </citation>
    <scope>NUCLEOTIDE SEQUENCE [LARGE SCALE GENOMIC DNA]</scope>
    <source>
        <strain evidence="5 6">TBRC 5610</strain>
    </source>
</reference>
<dbReference type="SUPFAM" id="SSF53822">
    <property type="entry name" value="Periplasmic binding protein-like I"/>
    <property type="match status" value="1"/>
</dbReference>
<gene>
    <name evidence="5" type="ORF">HC031_13515</name>
</gene>
<feature type="domain" description="HTH lacI-type" evidence="4">
    <location>
        <begin position="11"/>
        <end position="65"/>
    </location>
</feature>
<evidence type="ECO:0000313" key="6">
    <source>
        <dbReference type="Proteomes" id="UP000722989"/>
    </source>
</evidence>
<dbReference type="EMBL" id="JAATVY010000007">
    <property type="protein sequence ID" value="NJC70725.1"/>
    <property type="molecule type" value="Genomic_DNA"/>
</dbReference>
<evidence type="ECO:0000256" key="1">
    <source>
        <dbReference type="ARBA" id="ARBA00023015"/>
    </source>
</evidence>
<keyword evidence="1" id="KW-0805">Transcription regulation</keyword>
<name>A0ABX0XXG0_9ACTN</name>
<dbReference type="InterPro" id="IPR010982">
    <property type="entry name" value="Lambda_DNA-bd_dom_sf"/>
</dbReference>
<protein>
    <submittedName>
        <fullName evidence="5">LacI family transcriptional regulator</fullName>
    </submittedName>
</protein>
<dbReference type="Gene3D" id="1.10.260.40">
    <property type="entry name" value="lambda repressor-like DNA-binding domains"/>
    <property type="match status" value="1"/>
</dbReference>
<dbReference type="InterPro" id="IPR000843">
    <property type="entry name" value="HTH_LacI"/>
</dbReference>
<keyword evidence="6" id="KW-1185">Reference proteome</keyword>
<accession>A0ABX0XXG0</accession>
<sequence length="370" mass="38421">MPRTAEGRSTPTLPDVARAAGVSTATAARALGGYGSVRPETRRKVQAAAADLGYRANGLARSLITGSTDTIGVVLADIENSFFARALRGIADTAHAAGFEVVLVNSDEDLDNERNAVRVLTEKRVDGLVVCPADARDISHLRTVHDAGIPLVLLDRRVPRLAADVVGIDNHAAAQEATAHLIAAGHTRVALLTGGDPSLAAALQVPDLVGVERLAATTVGTRAAGYRDALLAAGLPVDPVLVSVEGFHRADAAAATHRLLGLPEPPTAILALDSLLALGVLQALRERGLTCPDDLSVIGFDDAEWALVSSPPLTVVAQPVYEIGAEACRLLLRRMHGGAHRAVRKVLPTSLIVRGSVGAPARTRRSPASG</sequence>
<dbReference type="PANTHER" id="PTHR30146">
    <property type="entry name" value="LACI-RELATED TRANSCRIPTIONAL REPRESSOR"/>
    <property type="match status" value="1"/>
</dbReference>